<name>A0A6L2M709_TANCI</name>
<feature type="region of interest" description="Disordered" evidence="1">
    <location>
        <begin position="28"/>
        <end position="59"/>
    </location>
</feature>
<evidence type="ECO:0000256" key="1">
    <source>
        <dbReference type="SAM" id="MobiDB-lite"/>
    </source>
</evidence>
<feature type="compositionally biased region" description="Basic and acidic residues" evidence="1">
    <location>
        <begin position="136"/>
        <end position="150"/>
    </location>
</feature>
<feature type="compositionally biased region" description="Low complexity" evidence="1">
    <location>
        <begin position="38"/>
        <end position="49"/>
    </location>
</feature>
<organism evidence="2">
    <name type="scientific">Tanacetum cinerariifolium</name>
    <name type="common">Dalmatian daisy</name>
    <name type="synonym">Chrysanthemum cinerariifolium</name>
    <dbReference type="NCBI Taxonomy" id="118510"/>
    <lineage>
        <taxon>Eukaryota</taxon>
        <taxon>Viridiplantae</taxon>
        <taxon>Streptophyta</taxon>
        <taxon>Embryophyta</taxon>
        <taxon>Tracheophyta</taxon>
        <taxon>Spermatophyta</taxon>
        <taxon>Magnoliopsida</taxon>
        <taxon>eudicotyledons</taxon>
        <taxon>Gunneridae</taxon>
        <taxon>Pentapetalae</taxon>
        <taxon>asterids</taxon>
        <taxon>campanulids</taxon>
        <taxon>Asterales</taxon>
        <taxon>Asteraceae</taxon>
        <taxon>Asteroideae</taxon>
        <taxon>Anthemideae</taxon>
        <taxon>Anthemidinae</taxon>
        <taxon>Tanacetum</taxon>
    </lineage>
</organism>
<accession>A0A6L2M709</accession>
<feature type="compositionally biased region" description="Low complexity" evidence="1">
    <location>
        <begin position="179"/>
        <end position="190"/>
    </location>
</feature>
<protein>
    <submittedName>
        <fullName evidence="2">Uncharacterized protein</fullName>
    </submittedName>
</protein>
<evidence type="ECO:0000313" key="2">
    <source>
        <dbReference type="EMBL" id="GEU68105.1"/>
    </source>
</evidence>
<comment type="caution">
    <text evidence="2">The sequence shown here is derived from an EMBL/GenBank/DDBJ whole genome shotgun (WGS) entry which is preliminary data.</text>
</comment>
<reference evidence="2" key="1">
    <citation type="journal article" date="2019" name="Sci. Rep.">
        <title>Draft genome of Tanacetum cinerariifolium, the natural source of mosquito coil.</title>
        <authorList>
            <person name="Yamashiro T."/>
            <person name="Shiraishi A."/>
            <person name="Satake H."/>
            <person name="Nakayama K."/>
        </authorList>
    </citation>
    <scope>NUCLEOTIDE SEQUENCE</scope>
</reference>
<dbReference type="AlphaFoldDB" id="A0A6L2M709"/>
<dbReference type="EMBL" id="BKCJ010005687">
    <property type="protein sequence ID" value="GEU68105.1"/>
    <property type="molecule type" value="Genomic_DNA"/>
</dbReference>
<gene>
    <name evidence="2" type="ORF">Tci_040083</name>
</gene>
<feature type="compositionally biased region" description="Polar residues" evidence="1">
    <location>
        <begin position="205"/>
        <end position="217"/>
    </location>
</feature>
<sequence length="583" mass="66834">MVNVTIQQALSSISLMTSPIIDLTSRLESPKEHQQLKATTTNTTITTTTFPPPQAPQQNTTKAMMVKCIGELEHIMADLIQVNKYMEERLDSHGSRLDPPEADMKEILHQRMWESESYKSHEDHMQLFEALEKSMNRDHSKELAQDLAEARKKKKKICESPKMPHGSPSHQPPPPSPAGPTEASGAPGASRSAQVPPSPPPPSSTNQERPSKGSTAPNLEIDEDMAPDEQAQSSDDEDIRSAHIPTAQRQQTTTTGWSTWSSHNPIRLLLQQRFGISEIGSKGRRPALSIWKIKAAYYPDAGLEQMVPDQFWIEEDLFYVWVRLHEKIVLRRADLNEYVIAERDFKYLYPSDFEDLYLLNLQGYEYKHDYIVIDSPRAAIFWDKYEVQMMMRVNEIHKFSDGTLQQIDEALDYKIKEFRINRMNPGLNMRFWTRKDVDRSKAFMFAIHRRLKTRRIFRNLESFVGGRWVCNSLVHSFHALSALRRFGLRMASIAAKPYQEDSLEFYLITCNIHTDQRGTVVLATLFNENEQRHFRSFITNIKLVGIPTVVAAGQKDVNSQLNAHTSNSLLMTTKRPTTQLPQL</sequence>
<feature type="region of interest" description="Disordered" evidence="1">
    <location>
        <begin position="136"/>
        <end position="238"/>
    </location>
</feature>
<proteinExistence type="predicted"/>